<proteinExistence type="predicted"/>
<evidence type="ECO:0000256" key="1">
    <source>
        <dbReference type="SAM" id="Phobius"/>
    </source>
</evidence>
<dbReference type="RefSeq" id="WP_404607063.1">
    <property type="nucleotide sequence ID" value="NZ_JBIYDN010000007.1"/>
</dbReference>
<evidence type="ECO:0000313" key="2">
    <source>
        <dbReference type="EMBL" id="MFK4442714.1"/>
    </source>
</evidence>
<feature type="transmembrane region" description="Helical" evidence="1">
    <location>
        <begin position="200"/>
        <end position="216"/>
    </location>
</feature>
<keyword evidence="1" id="KW-0812">Transmembrane</keyword>
<organism evidence="2 3">
    <name type="scientific">Caballeronia udeis</name>
    <dbReference type="NCBI Taxonomy" id="1232866"/>
    <lineage>
        <taxon>Bacteria</taxon>
        <taxon>Pseudomonadati</taxon>
        <taxon>Pseudomonadota</taxon>
        <taxon>Betaproteobacteria</taxon>
        <taxon>Burkholderiales</taxon>
        <taxon>Burkholderiaceae</taxon>
        <taxon>Caballeronia</taxon>
    </lineage>
</organism>
<gene>
    <name evidence="2" type="ORF">ABH943_002730</name>
</gene>
<comment type="caution">
    <text evidence="2">The sequence shown here is derived from an EMBL/GenBank/DDBJ whole genome shotgun (WGS) entry which is preliminary data.</text>
</comment>
<feature type="transmembrane region" description="Helical" evidence="1">
    <location>
        <begin position="7"/>
        <end position="28"/>
    </location>
</feature>
<accession>A0ABW8MGB5</accession>
<dbReference type="InterPro" id="IPR025333">
    <property type="entry name" value="DUF4239"/>
</dbReference>
<evidence type="ECO:0008006" key="4">
    <source>
        <dbReference type="Google" id="ProtNLM"/>
    </source>
</evidence>
<keyword evidence="1" id="KW-1133">Transmembrane helix</keyword>
<protein>
    <recommendedName>
        <fullName evidence="4">DUF4239 domain-containing protein</fullName>
    </recommendedName>
</protein>
<keyword evidence="3" id="KW-1185">Reference proteome</keyword>
<dbReference type="Proteomes" id="UP001620514">
    <property type="component" value="Unassembled WGS sequence"/>
</dbReference>
<name>A0ABW8MGB5_9BURK</name>
<feature type="transmembrane region" description="Helical" evidence="1">
    <location>
        <begin position="40"/>
        <end position="59"/>
    </location>
</feature>
<dbReference type="Pfam" id="PF14023">
    <property type="entry name" value="Bestrophin-like"/>
    <property type="match status" value="1"/>
</dbReference>
<dbReference type="EMBL" id="JBIYDN010000007">
    <property type="protein sequence ID" value="MFK4442714.1"/>
    <property type="molecule type" value="Genomic_DNA"/>
</dbReference>
<reference evidence="2 3" key="1">
    <citation type="submission" date="2024-11" db="EMBL/GenBank/DDBJ databases">
        <title>Using genomics to understand microbial adaptation to soil warming.</title>
        <authorList>
            <person name="Deangelis K.M. PhD."/>
        </authorList>
    </citation>
    <scope>NUCLEOTIDE SEQUENCE [LARGE SCALE GENOMIC DNA]</scope>
    <source>
        <strain evidence="2 3">GAS97</strain>
    </source>
</reference>
<sequence>MTELETAAVVFLCLLAATGLGVLVRPLLPEEHKADETVQLLKLVVGMLVTFAALVLGLLTASSKTVFDTTTADIRTYAAELIQLDNSLREYGPAADVPRHILRAYTAAAIASTWSQEPPPAGDYYQKTLGPGYGTDNLDSRVLGAMLERAQRYTRELQPGDAFHQKLAEEALGRFDQLIQQRWKIVEEARGSASSPFDRILVFWLLVIFLCFGLIAPRNTLALVTITLGALSIASTVLVILDLDTPFTGAILVPSQPMRDALSYLNR</sequence>
<feature type="transmembrane region" description="Helical" evidence="1">
    <location>
        <begin position="222"/>
        <end position="241"/>
    </location>
</feature>
<keyword evidence="1" id="KW-0472">Membrane</keyword>
<evidence type="ECO:0000313" key="3">
    <source>
        <dbReference type="Proteomes" id="UP001620514"/>
    </source>
</evidence>